<proteinExistence type="predicted"/>
<reference evidence="3 4" key="1">
    <citation type="submission" date="2017-04" db="EMBL/GenBank/DDBJ databases">
        <title>Monoglobus pectinilyticus 14 draft genome.</title>
        <authorList>
            <person name="Kim C."/>
            <person name="Rosendale D.I."/>
            <person name="Kelly W.J."/>
            <person name="Tannock G.W."/>
            <person name="Patchett M.L."/>
            <person name="Jordens J.Z."/>
        </authorList>
    </citation>
    <scope>NUCLEOTIDE SEQUENCE [LARGE SCALE GENOMIC DNA]</scope>
    <source>
        <strain evidence="3 4">14</strain>
    </source>
</reference>
<feature type="domain" description="Metallo-beta-lactamase" evidence="2">
    <location>
        <begin position="81"/>
        <end position="274"/>
    </location>
</feature>
<keyword evidence="1" id="KW-0732">Signal</keyword>
<dbReference type="OrthoDB" id="9761531at2"/>
<dbReference type="PANTHER" id="PTHR30619:SF7">
    <property type="entry name" value="BETA-LACTAMASE DOMAIN PROTEIN"/>
    <property type="match status" value="1"/>
</dbReference>
<dbReference type="InterPro" id="IPR052159">
    <property type="entry name" value="Competence_DNA_uptake"/>
</dbReference>
<evidence type="ECO:0000259" key="2">
    <source>
        <dbReference type="SMART" id="SM00849"/>
    </source>
</evidence>
<evidence type="ECO:0000313" key="3">
    <source>
        <dbReference type="EMBL" id="AUO19114.1"/>
    </source>
</evidence>
<evidence type="ECO:0000256" key="1">
    <source>
        <dbReference type="SAM" id="SignalP"/>
    </source>
</evidence>
<keyword evidence="4" id="KW-1185">Reference proteome</keyword>
<dbReference type="Gene3D" id="3.60.15.10">
    <property type="entry name" value="Ribonuclease Z/Hydroxyacylglutathione hydrolase-like"/>
    <property type="match status" value="1"/>
</dbReference>
<feature type="signal peptide" evidence="1">
    <location>
        <begin position="1"/>
        <end position="20"/>
    </location>
</feature>
<dbReference type="InterPro" id="IPR035681">
    <property type="entry name" value="ComA-like_MBL"/>
</dbReference>
<dbReference type="Proteomes" id="UP000235589">
    <property type="component" value="Chromosome"/>
</dbReference>
<dbReference type="PANTHER" id="PTHR30619">
    <property type="entry name" value="DNA INTERNALIZATION/COMPETENCE PROTEIN COMEC/REC2"/>
    <property type="match status" value="1"/>
</dbReference>
<dbReference type="CDD" id="cd07731">
    <property type="entry name" value="ComA-like_MBL-fold"/>
    <property type="match status" value="1"/>
</dbReference>
<gene>
    <name evidence="3" type="ORF">B9O19_00943</name>
</gene>
<name>A0A2K9P1H5_9FIRM</name>
<dbReference type="InterPro" id="IPR036866">
    <property type="entry name" value="RibonucZ/Hydroxyglut_hydro"/>
</dbReference>
<evidence type="ECO:0000313" key="4">
    <source>
        <dbReference type="Proteomes" id="UP000235589"/>
    </source>
</evidence>
<dbReference type="PROSITE" id="PS51257">
    <property type="entry name" value="PROKAR_LIPOPROTEIN"/>
    <property type="match status" value="1"/>
</dbReference>
<dbReference type="EMBL" id="CP020991">
    <property type="protein sequence ID" value="AUO19114.1"/>
    <property type="molecule type" value="Genomic_DNA"/>
</dbReference>
<dbReference type="SMART" id="SM00849">
    <property type="entry name" value="Lactamase_B"/>
    <property type="match status" value="1"/>
</dbReference>
<dbReference type="Pfam" id="PF00753">
    <property type="entry name" value="Lactamase_B"/>
    <property type="match status" value="1"/>
</dbReference>
<dbReference type="RefSeq" id="WP_158648916.1">
    <property type="nucleotide sequence ID" value="NZ_CP020991.1"/>
</dbReference>
<dbReference type="KEGG" id="mpec:B9O19_00943"/>
<accession>A0A2K9P1H5</accession>
<dbReference type="AlphaFoldDB" id="A0A2K9P1H5"/>
<dbReference type="SUPFAM" id="SSF56281">
    <property type="entry name" value="Metallo-hydrolase/oxidoreductase"/>
    <property type="match status" value="1"/>
</dbReference>
<dbReference type="InterPro" id="IPR001279">
    <property type="entry name" value="Metallo-B-lactamas"/>
</dbReference>
<feature type="chain" id="PRO_5038420756" evidence="1">
    <location>
        <begin position="21"/>
        <end position="317"/>
    </location>
</feature>
<sequence>MKKLHIIIITIILLLSACSAAIFLTQNPAATVTETSALTSPYILSTEITPSAEQPAQTDSAQTAKKPGAGQLTAHFINVGQGDCEFIELPNNETMLIDAGDSGSGPEITAYIKNLGYDTINYLVATHPHADHIGGMSYVIKNLNIIHMYMPKKSTNTKTFENLLQTILDMNISVEKAESGTEILNTGNLKIGILAPDSEAYKNLNNYSAVIKMDYKNTSFLFMGDAEKETEVKLQDEDVQADVLKVGHHGSDTSSTTAFLEKVSPKYAIISCGKNNKYGHPDSTVLQNLESIGSAVLRTDQLGTIIIRSDGTLLTQL</sequence>
<organism evidence="3 4">
    <name type="scientific">Monoglobus pectinilyticus</name>
    <dbReference type="NCBI Taxonomy" id="1981510"/>
    <lineage>
        <taxon>Bacteria</taxon>
        <taxon>Bacillati</taxon>
        <taxon>Bacillota</taxon>
        <taxon>Clostridia</taxon>
        <taxon>Monoglobales</taxon>
        <taxon>Monoglobaceae</taxon>
        <taxon>Monoglobus</taxon>
    </lineage>
</organism>
<dbReference type="GeneID" id="98062359"/>
<protein>
    <submittedName>
        <fullName evidence="3">Metallo-beta-lactamase superfamily protein</fullName>
    </submittedName>
</protein>